<dbReference type="Gene3D" id="2.60.40.10">
    <property type="entry name" value="Immunoglobulins"/>
    <property type="match status" value="1"/>
</dbReference>
<name>A0AAV2J527_KNICA</name>
<evidence type="ECO:0000259" key="9">
    <source>
        <dbReference type="PROSITE" id="PS50835"/>
    </source>
</evidence>
<evidence type="ECO:0000256" key="2">
    <source>
        <dbReference type="ARBA" id="ARBA00022475"/>
    </source>
</evidence>
<gene>
    <name evidence="10" type="ORF">KC01_LOCUS4658</name>
</gene>
<dbReference type="InterPro" id="IPR013151">
    <property type="entry name" value="Immunoglobulin_dom"/>
</dbReference>
<dbReference type="Proteomes" id="UP001497482">
    <property type="component" value="Chromosome 11"/>
</dbReference>
<dbReference type="SMART" id="SM00409">
    <property type="entry name" value="IG"/>
    <property type="match status" value="1"/>
</dbReference>
<dbReference type="InterPro" id="IPR013783">
    <property type="entry name" value="Ig-like_fold"/>
</dbReference>
<dbReference type="InterPro" id="IPR003599">
    <property type="entry name" value="Ig_sub"/>
</dbReference>
<dbReference type="GO" id="GO:0005886">
    <property type="term" value="C:plasma membrane"/>
    <property type="evidence" value="ECO:0007669"/>
    <property type="project" value="UniProtKB-SubCell"/>
</dbReference>
<feature type="domain" description="Ig-like" evidence="9">
    <location>
        <begin position="46"/>
        <end position="149"/>
    </location>
</feature>
<feature type="transmembrane region" description="Helical" evidence="8">
    <location>
        <begin position="160"/>
        <end position="184"/>
    </location>
</feature>
<comment type="function">
    <text evidence="6">Component of the elastin-associated microfibrils.</text>
</comment>
<reference evidence="10 11" key="1">
    <citation type="submission" date="2024-04" db="EMBL/GenBank/DDBJ databases">
        <authorList>
            <person name="Waldvogel A.-M."/>
            <person name="Schoenle A."/>
        </authorList>
    </citation>
    <scope>NUCLEOTIDE SEQUENCE [LARGE SCALE GENOMIC DNA]</scope>
</reference>
<evidence type="ECO:0000256" key="6">
    <source>
        <dbReference type="ARBA" id="ARBA00049640"/>
    </source>
</evidence>
<proteinExistence type="predicted"/>
<dbReference type="InterPro" id="IPR003598">
    <property type="entry name" value="Ig_sub2"/>
</dbReference>
<keyword evidence="4" id="KW-0325">Glycoprotein</keyword>
<keyword evidence="2" id="KW-1003">Cell membrane</keyword>
<evidence type="ECO:0000256" key="3">
    <source>
        <dbReference type="ARBA" id="ARBA00023136"/>
    </source>
</evidence>
<dbReference type="PANTHER" id="PTHR14340">
    <property type="entry name" value="MICROFIBRIL-ASSOCIATED GLYCOPROTEIN 3"/>
    <property type="match status" value="1"/>
</dbReference>
<dbReference type="InterPro" id="IPR036179">
    <property type="entry name" value="Ig-like_dom_sf"/>
</dbReference>
<sequence length="309" mass="34252">MKIFADCVRRWISHVTLFTSGARRHFRGTHRRTIATVASASEMSAPGFLASLVLLVLVDGNSALFQNISWYRSSLLKQDVLAVEGASVLLRCNLSQEVQWFHPKGHLLEHQQDGKWQMADSGALNITVVSFSDRGRYRCSSAAANSSVTLRVAYTDSGLGLYYVGVCLATFTITMLLNFARLCLMSSHLKKTERVINEFFRTEGAEKLQKAFEVAKRIPIITSEKTLELAKVTQFKTLELARQIEDLAKSIPLPPLILHCVGEETAADDPQAKGREEERSCRPDLVPRSLGRVSGLVKPCPAPSCRALC</sequence>
<dbReference type="EMBL" id="OZ035833">
    <property type="protein sequence ID" value="CAL1572639.1"/>
    <property type="molecule type" value="Genomic_DNA"/>
</dbReference>
<dbReference type="SMART" id="SM00408">
    <property type="entry name" value="IGc2"/>
    <property type="match status" value="1"/>
</dbReference>
<keyword evidence="8" id="KW-0812">Transmembrane</keyword>
<evidence type="ECO:0000256" key="8">
    <source>
        <dbReference type="SAM" id="Phobius"/>
    </source>
</evidence>
<evidence type="ECO:0000256" key="7">
    <source>
        <dbReference type="ARBA" id="ARBA00049731"/>
    </source>
</evidence>
<dbReference type="AlphaFoldDB" id="A0AAV2J527"/>
<keyword evidence="8" id="KW-1133">Transmembrane helix</keyword>
<comment type="subcellular location">
    <subcellularLocation>
        <location evidence="1">Cell membrane</location>
        <topology evidence="1">Single-pass type I membrane protein</topology>
    </subcellularLocation>
</comment>
<evidence type="ECO:0000313" key="10">
    <source>
        <dbReference type="EMBL" id="CAL1572639.1"/>
    </source>
</evidence>
<dbReference type="Pfam" id="PF00047">
    <property type="entry name" value="ig"/>
    <property type="match status" value="1"/>
</dbReference>
<evidence type="ECO:0000256" key="5">
    <source>
        <dbReference type="ARBA" id="ARBA00023319"/>
    </source>
</evidence>
<keyword evidence="3 8" id="KW-0472">Membrane</keyword>
<evidence type="ECO:0000313" key="11">
    <source>
        <dbReference type="Proteomes" id="UP001497482"/>
    </source>
</evidence>
<evidence type="ECO:0000256" key="1">
    <source>
        <dbReference type="ARBA" id="ARBA00004251"/>
    </source>
</evidence>
<dbReference type="PROSITE" id="PS50835">
    <property type="entry name" value="IG_LIKE"/>
    <property type="match status" value="1"/>
</dbReference>
<evidence type="ECO:0000256" key="4">
    <source>
        <dbReference type="ARBA" id="ARBA00023180"/>
    </source>
</evidence>
<accession>A0AAV2J527</accession>
<organism evidence="10 11">
    <name type="scientific">Knipowitschia caucasica</name>
    <name type="common">Caucasian dwarf goby</name>
    <name type="synonym">Pomatoschistus caucasicus</name>
    <dbReference type="NCBI Taxonomy" id="637954"/>
    <lineage>
        <taxon>Eukaryota</taxon>
        <taxon>Metazoa</taxon>
        <taxon>Chordata</taxon>
        <taxon>Craniata</taxon>
        <taxon>Vertebrata</taxon>
        <taxon>Euteleostomi</taxon>
        <taxon>Actinopterygii</taxon>
        <taxon>Neopterygii</taxon>
        <taxon>Teleostei</taxon>
        <taxon>Neoteleostei</taxon>
        <taxon>Acanthomorphata</taxon>
        <taxon>Gobiaria</taxon>
        <taxon>Gobiiformes</taxon>
        <taxon>Gobioidei</taxon>
        <taxon>Gobiidae</taxon>
        <taxon>Gobiinae</taxon>
        <taxon>Knipowitschia</taxon>
    </lineage>
</organism>
<protein>
    <recommendedName>
        <fullName evidence="7">Microfibril-associated glycoprotein 3</fullName>
    </recommendedName>
</protein>
<dbReference type="PANTHER" id="PTHR14340:SF4">
    <property type="entry name" value="MICROFIBRIL-ASSOCIATED GLYCOPROTEIN 3"/>
    <property type="match status" value="1"/>
</dbReference>
<dbReference type="InterPro" id="IPR007110">
    <property type="entry name" value="Ig-like_dom"/>
</dbReference>
<dbReference type="SUPFAM" id="SSF48726">
    <property type="entry name" value="Immunoglobulin"/>
    <property type="match status" value="1"/>
</dbReference>
<keyword evidence="5" id="KW-0393">Immunoglobulin domain</keyword>
<keyword evidence="11" id="KW-1185">Reference proteome</keyword>